<keyword evidence="7" id="KW-0479">Metal-binding</keyword>
<dbReference type="RefSeq" id="WP_394009030.1">
    <property type="nucleotide sequence ID" value="NZ_JBAFUR010000003.1"/>
</dbReference>
<comment type="catalytic activity">
    <reaction evidence="6">
        <text>Fe-coproporphyrin III + 2 H(+) = coproporphyrin III + Fe(2+)</text>
        <dbReference type="Rhea" id="RHEA:49572"/>
        <dbReference type="ChEBI" id="CHEBI:15378"/>
        <dbReference type="ChEBI" id="CHEBI:29033"/>
        <dbReference type="ChEBI" id="CHEBI:68438"/>
        <dbReference type="ChEBI" id="CHEBI:131725"/>
        <dbReference type="EC" id="4.99.1.9"/>
    </reaction>
    <physiologicalReaction direction="right-to-left" evidence="6">
        <dbReference type="Rhea" id="RHEA:49574"/>
    </physiologicalReaction>
</comment>
<accession>A0ABW6ZGQ0</accession>
<dbReference type="CDD" id="cd00419">
    <property type="entry name" value="Ferrochelatase_C"/>
    <property type="match status" value="1"/>
</dbReference>
<protein>
    <recommendedName>
        <fullName evidence="7 8">Ferrochelatase</fullName>
        <ecNumber evidence="7 8">4.98.1.1</ecNumber>
    </recommendedName>
    <alternativeName>
        <fullName evidence="7">Heme synthase</fullName>
    </alternativeName>
    <alternativeName>
        <fullName evidence="7">Protoheme ferro-lyase</fullName>
    </alternativeName>
</protein>
<evidence type="ECO:0000313" key="10">
    <source>
        <dbReference type="Proteomes" id="UP001604043"/>
    </source>
</evidence>
<comment type="subcellular location">
    <subcellularLocation>
        <location evidence="7 8">Cytoplasm</location>
    </subcellularLocation>
</comment>
<reference evidence="9 10" key="1">
    <citation type="submission" date="2024-02" db="EMBL/GenBank/DDBJ databases">
        <title>Expansion and revision of Xanthobacter and proposal of Roseixanthobacter gen. nov.</title>
        <authorList>
            <person name="Soltysiak M.P.M."/>
            <person name="Jalihal A."/>
            <person name="Ory A."/>
            <person name="Chrisophersen C."/>
            <person name="Lee A.D."/>
            <person name="Boulton J."/>
            <person name="Springer M."/>
        </authorList>
    </citation>
    <scope>NUCLEOTIDE SEQUENCE [LARGE SCALE GENOMIC DNA]</scope>
    <source>
        <strain evidence="9 10">CB5</strain>
    </source>
</reference>
<comment type="function">
    <text evidence="7 8">Catalyzes the ferrous insertion into protoporphyrin IX.</text>
</comment>
<dbReference type="NCBIfam" id="TIGR00109">
    <property type="entry name" value="hemH"/>
    <property type="match status" value="1"/>
</dbReference>
<evidence type="ECO:0000256" key="6">
    <source>
        <dbReference type="ARBA" id="ARBA00024536"/>
    </source>
</evidence>
<dbReference type="HAMAP" id="MF_00323">
    <property type="entry name" value="Ferrochelatase"/>
    <property type="match status" value="1"/>
</dbReference>
<dbReference type="Pfam" id="PF00762">
    <property type="entry name" value="Ferrochelatase"/>
    <property type="match status" value="1"/>
</dbReference>
<keyword evidence="4 7" id="KW-0456">Lyase</keyword>
<gene>
    <name evidence="7 9" type="primary">hemH</name>
    <name evidence="9" type="ORF">V5F30_12460</name>
</gene>
<dbReference type="InterPro" id="IPR001015">
    <property type="entry name" value="Ferrochelatase"/>
</dbReference>
<dbReference type="EC" id="4.98.1.1" evidence="7 8"/>
<dbReference type="InterPro" id="IPR033659">
    <property type="entry name" value="Ferrochelatase_N"/>
</dbReference>
<evidence type="ECO:0000256" key="5">
    <source>
        <dbReference type="ARBA" id="ARBA00023244"/>
    </source>
</evidence>
<sequence>MIDAPAFSPDAAHLRQKLPTDHPKVAFGRVGVLIVNLGTPEATDYWSMRAYLKEFLWDRRVIEVNRALWWFVLNAIILTKRPGPKGRDYASIWNNERNEGPLKTITRDQAEKLAAHFAGIDERIVVDFAMRYGKPPIAERLAALQAQGCERILLVPLYPQYAAATSATVCDKAFDALKEMRWQPTLRVAPPWHDDPVYIDAVARDLERHLAALDFEPEVILASFHGVPKSYLLKGDPYHCQCAKTARLLRARLGMDEKRFRLTFQSRFGREEWLKPYTDETVKALAESGVKRLAVFNPGFVADCLETLEEIGVENREIFEHAGGEKFAAIPCLNAGDEGMRVLKSVVERELRGWVG</sequence>
<keyword evidence="2 7" id="KW-0408">Iron</keyword>
<feature type="binding site" evidence="7">
    <location>
        <position position="225"/>
    </location>
    <ligand>
        <name>Fe(2+)</name>
        <dbReference type="ChEBI" id="CHEBI:29033"/>
    </ligand>
</feature>
<evidence type="ECO:0000256" key="1">
    <source>
        <dbReference type="ARBA" id="ARBA00007718"/>
    </source>
</evidence>
<evidence type="ECO:0000256" key="8">
    <source>
        <dbReference type="RuleBase" id="RU000607"/>
    </source>
</evidence>
<evidence type="ECO:0000256" key="2">
    <source>
        <dbReference type="ARBA" id="ARBA00023004"/>
    </source>
</evidence>
<comment type="caution">
    <text evidence="9">The sequence shown here is derived from an EMBL/GenBank/DDBJ whole genome shotgun (WGS) entry which is preliminary data.</text>
</comment>
<feature type="binding site" evidence="7">
    <location>
        <position position="306"/>
    </location>
    <ligand>
        <name>Fe(2+)</name>
        <dbReference type="ChEBI" id="CHEBI:29033"/>
    </ligand>
</feature>
<dbReference type="EMBL" id="JBAFUR010000003">
    <property type="protein sequence ID" value="MFG1253013.1"/>
    <property type="molecule type" value="Genomic_DNA"/>
</dbReference>
<organism evidence="9 10">
    <name type="scientific">Xanthobacter aminoxidans</name>
    <dbReference type="NCBI Taxonomy" id="186280"/>
    <lineage>
        <taxon>Bacteria</taxon>
        <taxon>Pseudomonadati</taxon>
        <taxon>Pseudomonadota</taxon>
        <taxon>Alphaproteobacteria</taxon>
        <taxon>Hyphomicrobiales</taxon>
        <taxon>Xanthobacteraceae</taxon>
        <taxon>Xanthobacter</taxon>
    </lineage>
</organism>
<dbReference type="SUPFAM" id="SSF53800">
    <property type="entry name" value="Chelatase"/>
    <property type="match status" value="1"/>
</dbReference>
<comment type="similarity">
    <text evidence="1 7 8">Belongs to the ferrochelatase family.</text>
</comment>
<dbReference type="InterPro" id="IPR033644">
    <property type="entry name" value="Ferrochelatase_C"/>
</dbReference>
<dbReference type="InterPro" id="IPR019772">
    <property type="entry name" value="Ferrochelatase_AS"/>
</dbReference>
<evidence type="ECO:0000256" key="3">
    <source>
        <dbReference type="ARBA" id="ARBA00023133"/>
    </source>
</evidence>
<keyword evidence="7 8" id="KW-0963">Cytoplasm</keyword>
<keyword evidence="5 7" id="KW-0627">Porphyrin biosynthesis</keyword>
<dbReference type="Proteomes" id="UP001604043">
    <property type="component" value="Unassembled WGS sequence"/>
</dbReference>
<comment type="catalytic activity">
    <reaction evidence="7 8">
        <text>heme b + 2 H(+) = protoporphyrin IX + Fe(2+)</text>
        <dbReference type="Rhea" id="RHEA:22584"/>
        <dbReference type="ChEBI" id="CHEBI:15378"/>
        <dbReference type="ChEBI" id="CHEBI:29033"/>
        <dbReference type="ChEBI" id="CHEBI:57306"/>
        <dbReference type="ChEBI" id="CHEBI:60344"/>
        <dbReference type="EC" id="4.98.1.1"/>
    </reaction>
</comment>
<keyword evidence="3 7" id="KW-0350">Heme biosynthesis</keyword>
<name>A0ABW6ZGQ0_9HYPH</name>
<evidence type="ECO:0000256" key="4">
    <source>
        <dbReference type="ARBA" id="ARBA00023239"/>
    </source>
</evidence>
<dbReference type="PANTHER" id="PTHR11108:SF1">
    <property type="entry name" value="FERROCHELATASE, MITOCHONDRIAL"/>
    <property type="match status" value="1"/>
</dbReference>
<dbReference type="Gene3D" id="3.40.50.1400">
    <property type="match status" value="2"/>
</dbReference>
<dbReference type="PROSITE" id="PS00534">
    <property type="entry name" value="FERROCHELATASE"/>
    <property type="match status" value="1"/>
</dbReference>
<keyword evidence="10" id="KW-1185">Reference proteome</keyword>
<dbReference type="CDD" id="cd03411">
    <property type="entry name" value="Ferrochelatase_N"/>
    <property type="match status" value="1"/>
</dbReference>
<evidence type="ECO:0000256" key="7">
    <source>
        <dbReference type="HAMAP-Rule" id="MF_00323"/>
    </source>
</evidence>
<comment type="pathway">
    <text evidence="7 8">Porphyrin-containing compound metabolism; protoheme biosynthesis; protoheme from protoporphyrin-IX: step 1/1.</text>
</comment>
<evidence type="ECO:0000313" key="9">
    <source>
        <dbReference type="EMBL" id="MFG1253013.1"/>
    </source>
</evidence>
<dbReference type="PANTHER" id="PTHR11108">
    <property type="entry name" value="FERROCHELATASE"/>
    <property type="match status" value="1"/>
</dbReference>
<proteinExistence type="inferred from homology"/>